<protein>
    <recommendedName>
        <fullName evidence="4">GerMN domain-containing protein</fullName>
    </recommendedName>
</protein>
<comment type="caution">
    <text evidence="2">The sequence shown here is derived from an EMBL/GenBank/DDBJ whole genome shotgun (WGS) entry which is preliminary data.</text>
</comment>
<proteinExistence type="predicted"/>
<evidence type="ECO:0000313" key="3">
    <source>
        <dbReference type="Proteomes" id="UP001501294"/>
    </source>
</evidence>
<evidence type="ECO:0008006" key="4">
    <source>
        <dbReference type="Google" id="ProtNLM"/>
    </source>
</evidence>
<organism evidence="2 3">
    <name type="scientific">Kangiella taiwanensis</name>
    <dbReference type="NCBI Taxonomy" id="1079179"/>
    <lineage>
        <taxon>Bacteria</taxon>
        <taxon>Pseudomonadati</taxon>
        <taxon>Pseudomonadota</taxon>
        <taxon>Gammaproteobacteria</taxon>
        <taxon>Kangiellales</taxon>
        <taxon>Kangiellaceae</taxon>
        <taxon>Kangiella</taxon>
    </lineage>
</organism>
<keyword evidence="3" id="KW-1185">Reference proteome</keyword>
<evidence type="ECO:0000256" key="1">
    <source>
        <dbReference type="SAM" id="Phobius"/>
    </source>
</evidence>
<name>A0ABP8HVS6_9GAMM</name>
<keyword evidence="1" id="KW-0472">Membrane</keyword>
<feature type="transmembrane region" description="Helical" evidence="1">
    <location>
        <begin position="6"/>
        <end position="27"/>
    </location>
</feature>
<dbReference type="EMBL" id="BAABFU010000001">
    <property type="protein sequence ID" value="GAA4345627.1"/>
    <property type="molecule type" value="Genomic_DNA"/>
</dbReference>
<dbReference type="RefSeq" id="WP_223577062.1">
    <property type="nucleotide sequence ID" value="NZ_BAABFU010000001.1"/>
</dbReference>
<sequence>MKNISITGLLIIVMSWLIYYFVFSLSLEPKNNFKADISEDNVTQGVKGSTKGLETKITESNESRLKAKTIDTEKPKPEPEKNLSGIDLKIDGNMLEESYLAESNSDFGWKSYWQNELYVILMESSRSYPFMSQATDCRELTCRVEVEVSTQQLHFIKQAVVAIDAEFSRRQMPLAINSIDVKEGAIVFYVQPGDMPR</sequence>
<keyword evidence="1" id="KW-1133">Transmembrane helix</keyword>
<keyword evidence="1" id="KW-0812">Transmembrane</keyword>
<evidence type="ECO:0000313" key="2">
    <source>
        <dbReference type="EMBL" id="GAA4345627.1"/>
    </source>
</evidence>
<reference evidence="3" key="1">
    <citation type="journal article" date="2019" name="Int. J. Syst. Evol. Microbiol.">
        <title>The Global Catalogue of Microorganisms (GCM) 10K type strain sequencing project: providing services to taxonomists for standard genome sequencing and annotation.</title>
        <authorList>
            <consortium name="The Broad Institute Genomics Platform"/>
            <consortium name="The Broad Institute Genome Sequencing Center for Infectious Disease"/>
            <person name="Wu L."/>
            <person name="Ma J."/>
        </authorList>
    </citation>
    <scope>NUCLEOTIDE SEQUENCE [LARGE SCALE GENOMIC DNA]</scope>
    <source>
        <strain evidence="3">JCM 17727</strain>
    </source>
</reference>
<gene>
    <name evidence="2" type="ORF">GCM10023150_06130</name>
</gene>
<dbReference type="Proteomes" id="UP001501294">
    <property type="component" value="Unassembled WGS sequence"/>
</dbReference>
<accession>A0ABP8HVS6</accession>